<evidence type="ECO:0000256" key="1">
    <source>
        <dbReference type="ARBA" id="ARBA00023054"/>
    </source>
</evidence>
<accession>A0A0B6RXD0</accession>
<protein>
    <submittedName>
        <fullName evidence="6">Transcriptional regulator, TetR family</fullName>
    </submittedName>
</protein>
<feature type="domain" description="HTH tetR-type" evidence="5">
    <location>
        <begin position="40"/>
        <end position="100"/>
    </location>
</feature>
<dbReference type="Pfam" id="PF22276">
    <property type="entry name" value="SlmA-like_C"/>
    <property type="match status" value="1"/>
</dbReference>
<dbReference type="AlphaFoldDB" id="A0A0B6RXD0"/>
<dbReference type="EMBL" id="CP002580">
    <property type="protein sequence ID" value="AJK48043.1"/>
    <property type="molecule type" value="Genomic_DNA"/>
</dbReference>
<evidence type="ECO:0000256" key="3">
    <source>
        <dbReference type="PROSITE-ProRule" id="PRU00335"/>
    </source>
</evidence>
<keyword evidence="2 3" id="KW-0238">DNA-binding</keyword>
<evidence type="ECO:0000259" key="5">
    <source>
        <dbReference type="PROSITE" id="PS50977"/>
    </source>
</evidence>
<proteinExistence type="predicted"/>
<organism evidence="6 7">
    <name type="scientific">Burkholderia plantarii</name>
    <dbReference type="NCBI Taxonomy" id="41899"/>
    <lineage>
        <taxon>Bacteria</taxon>
        <taxon>Pseudomonadati</taxon>
        <taxon>Pseudomonadota</taxon>
        <taxon>Betaproteobacteria</taxon>
        <taxon>Burkholderiales</taxon>
        <taxon>Burkholderiaceae</taxon>
        <taxon>Burkholderia</taxon>
    </lineage>
</organism>
<dbReference type="Proteomes" id="UP000031838">
    <property type="component" value="Chromosome 1"/>
</dbReference>
<dbReference type="InterPro" id="IPR001647">
    <property type="entry name" value="HTH_TetR"/>
</dbReference>
<dbReference type="InterPro" id="IPR050109">
    <property type="entry name" value="HTH-type_TetR-like_transc_reg"/>
</dbReference>
<evidence type="ECO:0000313" key="6">
    <source>
        <dbReference type="EMBL" id="AJK48043.1"/>
    </source>
</evidence>
<evidence type="ECO:0000256" key="4">
    <source>
        <dbReference type="SAM" id="MobiDB-lite"/>
    </source>
</evidence>
<reference evidence="7" key="1">
    <citation type="submission" date="2011-03" db="EMBL/GenBank/DDBJ databases">
        <authorList>
            <person name="Voget S."/>
            <person name="Streit W.R."/>
            <person name="Jaeger K.E."/>
            <person name="Daniel R."/>
        </authorList>
    </citation>
    <scope>NUCLEOTIDE SEQUENCE [LARGE SCALE GENOMIC DNA]</scope>
    <source>
        <strain evidence="7">PG1</strain>
    </source>
</reference>
<dbReference type="KEGG" id="bgp:BGL_1c35690"/>
<dbReference type="PANTHER" id="PTHR30055:SF183">
    <property type="entry name" value="NUCLEOID OCCLUSION FACTOR SLMA"/>
    <property type="match status" value="1"/>
</dbReference>
<dbReference type="HOGENOM" id="CLU_069356_5_0_4"/>
<feature type="compositionally biased region" description="Low complexity" evidence="4">
    <location>
        <begin position="9"/>
        <end position="32"/>
    </location>
</feature>
<feature type="DNA-binding region" description="H-T-H motif" evidence="3">
    <location>
        <begin position="63"/>
        <end position="82"/>
    </location>
</feature>
<reference evidence="6 7" key="2">
    <citation type="journal article" date="2016" name="Appl. Microbiol. Biotechnol.">
        <title>Mutations improving production and secretion of extracellular lipase by Burkholderia glumae PG1.</title>
        <authorList>
            <person name="Knapp A."/>
            <person name="Voget S."/>
            <person name="Gao R."/>
            <person name="Zaburannyi N."/>
            <person name="Krysciak D."/>
            <person name="Breuer M."/>
            <person name="Hauer B."/>
            <person name="Streit W.R."/>
            <person name="Muller R."/>
            <person name="Daniel R."/>
            <person name="Jaeger K.E."/>
        </authorList>
    </citation>
    <scope>NUCLEOTIDE SEQUENCE [LARGE SCALE GENOMIC DNA]</scope>
    <source>
        <strain evidence="6 7">PG1</strain>
    </source>
</reference>
<dbReference type="Gene3D" id="1.10.357.10">
    <property type="entry name" value="Tetracycline Repressor, domain 2"/>
    <property type="match status" value="1"/>
</dbReference>
<dbReference type="InterPro" id="IPR054580">
    <property type="entry name" value="SlmA-like_C"/>
</dbReference>
<dbReference type="InterPro" id="IPR009057">
    <property type="entry name" value="Homeodomain-like_sf"/>
</dbReference>
<dbReference type="Pfam" id="PF00440">
    <property type="entry name" value="TetR_N"/>
    <property type="match status" value="1"/>
</dbReference>
<evidence type="ECO:0000256" key="2">
    <source>
        <dbReference type="ARBA" id="ARBA00023125"/>
    </source>
</evidence>
<name>A0A0B6RXD0_BURPL</name>
<dbReference type="NCBIfam" id="NF007015">
    <property type="entry name" value="PRK09480.1"/>
    <property type="match status" value="1"/>
</dbReference>
<evidence type="ECO:0000313" key="7">
    <source>
        <dbReference type="Proteomes" id="UP000031838"/>
    </source>
</evidence>
<dbReference type="GO" id="GO:0003700">
    <property type="term" value="F:DNA-binding transcription factor activity"/>
    <property type="evidence" value="ECO:0007669"/>
    <property type="project" value="TreeGrafter"/>
</dbReference>
<dbReference type="PROSITE" id="PS50977">
    <property type="entry name" value="HTH_TETR_2"/>
    <property type="match status" value="1"/>
</dbReference>
<keyword evidence="1" id="KW-0175">Coiled coil</keyword>
<gene>
    <name evidence="6" type="ORF">BGL_1c35690</name>
</gene>
<feature type="region of interest" description="Disordered" evidence="4">
    <location>
        <begin position="1"/>
        <end position="41"/>
    </location>
</feature>
<dbReference type="SUPFAM" id="SSF46689">
    <property type="entry name" value="Homeodomain-like"/>
    <property type="match status" value="1"/>
</dbReference>
<dbReference type="RefSeq" id="WP_042626282.1">
    <property type="nucleotide sequence ID" value="NZ_CP002580.1"/>
</dbReference>
<keyword evidence="7" id="KW-1185">Reference proteome</keyword>
<dbReference type="GO" id="GO:0000976">
    <property type="term" value="F:transcription cis-regulatory region binding"/>
    <property type="evidence" value="ECO:0007669"/>
    <property type="project" value="TreeGrafter"/>
</dbReference>
<sequence length="239" mass="25977">MQPTEPRDPALAAADPADPASTSHPAASAAPRPRARPKPGERRVLILQTLATMLEAPKREKITTAALAARLEISEAALYRHFASKAQMFEGLIEFIETTIFGLVNQIVEKEPDGVLQARAIGLMLLNFAARNPGMTRVLTGEALVGEHERLIERIDRMLERVEASVRQCLRTALAASAPPDAGVAPAAGARPLPHDYDPAMRANLLVTHVLGRWHRYARSGFGKSPVEHADVQLQLILC</sequence>
<dbReference type="PANTHER" id="PTHR30055">
    <property type="entry name" value="HTH-TYPE TRANSCRIPTIONAL REGULATOR RUTR"/>
    <property type="match status" value="1"/>
</dbReference>